<evidence type="ECO:0000256" key="3">
    <source>
        <dbReference type="ARBA" id="ARBA00022793"/>
    </source>
</evidence>
<comment type="similarity">
    <text evidence="1">Belongs to the metallo-dependent hydrolases superfamily. ACMSD family.</text>
</comment>
<dbReference type="SUPFAM" id="SSF51556">
    <property type="entry name" value="Metallo-dependent hydrolases"/>
    <property type="match status" value="1"/>
</dbReference>
<evidence type="ECO:0000256" key="7">
    <source>
        <dbReference type="ARBA" id="ARBA00038889"/>
    </source>
</evidence>
<dbReference type="InterPro" id="IPR032465">
    <property type="entry name" value="ACMSD"/>
</dbReference>
<gene>
    <name evidence="10" type="ORF">HETSPECPRED_003246</name>
</gene>
<dbReference type="GO" id="GO:0047596">
    <property type="term" value="F:6-methylsalicylate decarboxylase activity"/>
    <property type="evidence" value="ECO:0007669"/>
    <property type="project" value="UniProtKB-EC"/>
</dbReference>
<sequence length="340" mass="37763">MAAKIDVHHHFVPQPYIDGRHATVKFLTFNLNANEFTAFSQSGGDPSGWGLPNWSPESSKALMSSQGISTAILSLTAPGCTILKGVASAQLARAVNEHAAVIRDSSPSEFGFFAALPTLADNLHAALEEVAYALDELKADGVTLYTRYGTSNNYLGHPSLVPLWEELDRRGCVVFIHPTHTVDTNLVNPKLPQPIIDYPHETGRTATDLIMSGVMRRFTHCKVILSHAGGTLPYLATRAATLLYDYKLSDKNTEEFLEDARRFYYDTALSTNKQSLTLLMDFAPKDHVLFGSDFPYAPTKTIETHTKMLDIFEMDEETKQKIARKNAVALIPRLQKCERY</sequence>
<proteinExistence type="inferred from homology"/>
<dbReference type="GO" id="GO:0016787">
    <property type="term" value="F:hydrolase activity"/>
    <property type="evidence" value="ECO:0007669"/>
    <property type="project" value="InterPro"/>
</dbReference>
<dbReference type="GO" id="GO:0019748">
    <property type="term" value="P:secondary metabolic process"/>
    <property type="evidence" value="ECO:0007669"/>
    <property type="project" value="TreeGrafter"/>
</dbReference>
<dbReference type="Pfam" id="PF04909">
    <property type="entry name" value="Amidohydro_2"/>
    <property type="match status" value="1"/>
</dbReference>
<keyword evidence="4" id="KW-0862">Zinc</keyword>
<dbReference type="InterPro" id="IPR032466">
    <property type="entry name" value="Metal_Hydrolase"/>
</dbReference>
<evidence type="ECO:0000256" key="6">
    <source>
        <dbReference type="ARBA" id="ARBA00036832"/>
    </source>
</evidence>
<name>A0A8H3I857_9LECA</name>
<accession>A0A8H3I857</accession>
<dbReference type="GO" id="GO:0046872">
    <property type="term" value="F:metal ion binding"/>
    <property type="evidence" value="ECO:0007669"/>
    <property type="project" value="UniProtKB-KW"/>
</dbReference>
<dbReference type="OrthoDB" id="2832284at2759"/>
<dbReference type="PANTHER" id="PTHR21240">
    <property type="entry name" value="2-AMINO-3-CARBOXYLMUCONATE-6-SEMIALDEHYDE DECARBOXYLASE"/>
    <property type="match status" value="1"/>
</dbReference>
<dbReference type="EMBL" id="CAJPDS010000002">
    <property type="protein sequence ID" value="CAF9903939.1"/>
    <property type="molecule type" value="Genomic_DNA"/>
</dbReference>
<evidence type="ECO:0000256" key="5">
    <source>
        <dbReference type="ARBA" id="ARBA00023239"/>
    </source>
</evidence>
<comment type="caution">
    <text evidence="10">The sequence shown here is derived from an EMBL/GenBank/DDBJ whole genome shotgun (WGS) entry which is preliminary data.</text>
</comment>
<feature type="domain" description="Amidohydrolase-related" evidence="9">
    <location>
        <begin position="5"/>
        <end position="331"/>
    </location>
</feature>
<keyword evidence="5 8" id="KW-0456">Lyase</keyword>
<evidence type="ECO:0000256" key="1">
    <source>
        <dbReference type="ARBA" id="ARBA00005871"/>
    </source>
</evidence>
<dbReference type="Proteomes" id="UP000664521">
    <property type="component" value="Unassembled WGS sequence"/>
</dbReference>
<evidence type="ECO:0000259" key="9">
    <source>
        <dbReference type="Pfam" id="PF04909"/>
    </source>
</evidence>
<evidence type="ECO:0000313" key="11">
    <source>
        <dbReference type="Proteomes" id="UP000664521"/>
    </source>
</evidence>
<dbReference type="EC" id="4.1.1.52" evidence="7"/>
<evidence type="ECO:0000256" key="4">
    <source>
        <dbReference type="ARBA" id="ARBA00022833"/>
    </source>
</evidence>
<evidence type="ECO:0000313" key="10">
    <source>
        <dbReference type="EMBL" id="CAF9903939.1"/>
    </source>
</evidence>
<comment type="catalytic activity">
    <reaction evidence="6">
        <text>6-methylsalicylate + H(+) = 3-methylphenol + CO2</text>
        <dbReference type="Rhea" id="RHEA:23112"/>
        <dbReference type="ChEBI" id="CHEBI:15378"/>
        <dbReference type="ChEBI" id="CHEBI:16526"/>
        <dbReference type="ChEBI" id="CHEBI:17231"/>
        <dbReference type="ChEBI" id="CHEBI:36658"/>
        <dbReference type="EC" id="4.1.1.52"/>
    </reaction>
    <physiologicalReaction direction="left-to-right" evidence="6">
        <dbReference type="Rhea" id="RHEA:23113"/>
    </physiologicalReaction>
</comment>
<keyword evidence="11" id="KW-1185">Reference proteome</keyword>
<dbReference type="AlphaFoldDB" id="A0A8H3I857"/>
<evidence type="ECO:0000256" key="8">
    <source>
        <dbReference type="RuleBase" id="RU366045"/>
    </source>
</evidence>
<dbReference type="InterPro" id="IPR006680">
    <property type="entry name" value="Amidohydro-rel"/>
</dbReference>
<evidence type="ECO:0000256" key="2">
    <source>
        <dbReference type="ARBA" id="ARBA00022723"/>
    </source>
</evidence>
<organism evidence="10 11">
    <name type="scientific">Heterodermia speciosa</name>
    <dbReference type="NCBI Taxonomy" id="116794"/>
    <lineage>
        <taxon>Eukaryota</taxon>
        <taxon>Fungi</taxon>
        <taxon>Dikarya</taxon>
        <taxon>Ascomycota</taxon>
        <taxon>Pezizomycotina</taxon>
        <taxon>Lecanoromycetes</taxon>
        <taxon>OSLEUM clade</taxon>
        <taxon>Lecanoromycetidae</taxon>
        <taxon>Caliciales</taxon>
        <taxon>Physciaceae</taxon>
        <taxon>Heterodermia</taxon>
    </lineage>
</organism>
<dbReference type="Gene3D" id="3.20.20.140">
    <property type="entry name" value="Metal-dependent hydrolases"/>
    <property type="match status" value="1"/>
</dbReference>
<keyword evidence="2" id="KW-0479">Metal-binding</keyword>
<protein>
    <recommendedName>
        <fullName evidence="7">6-methylsalicylate decarboxylase</fullName>
        <ecNumber evidence="7">4.1.1.52</ecNumber>
    </recommendedName>
</protein>
<keyword evidence="3 8" id="KW-0210">Decarboxylase</keyword>
<dbReference type="PANTHER" id="PTHR21240:SF29">
    <property type="entry name" value="AMIDOHYDROLASE-RELATED DOMAIN-CONTAINING PROTEIN"/>
    <property type="match status" value="1"/>
</dbReference>
<reference evidence="10" key="1">
    <citation type="submission" date="2021-03" db="EMBL/GenBank/DDBJ databases">
        <authorList>
            <person name="Tagirdzhanova G."/>
        </authorList>
    </citation>
    <scope>NUCLEOTIDE SEQUENCE</scope>
</reference>
<dbReference type="GO" id="GO:0005829">
    <property type="term" value="C:cytosol"/>
    <property type="evidence" value="ECO:0007669"/>
    <property type="project" value="TreeGrafter"/>
</dbReference>